<dbReference type="InterPro" id="IPR011989">
    <property type="entry name" value="ARM-like"/>
</dbReference>
<sequence>MYSTDILKKGEDDLKLQKEREKEMKLTIEYNKNSKALTYETSTSTPIDIKDLITKIAVLFSIPLTPSISLDYHLATIPNGTVIDKNNIGLITDGCELSLKSTTISSRGTAPPQQTGFSFIKGERRERLNSVAQNSFLGGFGTHHNNTATNNAANTSPTSTSPSPLSAPSSPIPTPSSPPLSSSGTIHNPSLSPRSQTVVQGPSSAAAAPALNLGGSSGSIPVSSSSPSSTTPVIAGASGGGSSHSPSSANISGPTIDSILLSLNDLSLKKKALFDLKEVLKDDSNVKKFIEKDGFVSIGDQLGELTGNTLSYALTALQTAMQSDAGANTVNATLISRVLPMLDPNSNPNILKSVLSILTLYCTLNRGGYQDLCDNHFPRFKLQSSSTSQPQQPTTIPLTSSVDSNGSDKEKSNPSSKPVNIYSVIVTLLSSSTVDIQLNALAFINSIVSKAISKDQNQARSLIDELDTLDINNRLRKIYEGIVSQELKKQVYYYQKHKLNLMKSRKSIMYSKESPEHEALLMKLWTTTFPDVKLESRVSEQWKILGFQGTDPATDFRGMGIFGLENLVYFATSHSEQFKKIVQTNIERKERDYPVAVAGINLTQMFLDQFKINEDSNPEYPIFPVLFSHKHAFEELYCITFNLLDTTWDTMNASYMDFPKVLATVRQSTVTALDNKPTTLEAFNWGQQYVGGANKKQNPHFEKEEDDHSQSEDIKKLKQQINTGIMDIMKNQKVSIMQEGLFFKLQRPIKGGKVIQTHLFVKLSSDCQEYQYAFIPDPSNQSPPLASTPSQSSILSTSSSLSSSGTSISNPSQCADKSIQITNTVKLNDITFISSDVKKDQQQKRDNKQQNEKNISHYFSIVIAKETTELSSNSRDDIANFIDSCKILTNKPTECAETIEELKVLMDLSLKLKLLELEGLHHHHHNQSIYIN</sequence>
<dbReference type="AlphaFoldDB" id="F4PHN0"/>
<dbReference type="InterPro" id="IPR016024">
    <property type="entry name" value="ARM-type_fold"/>
</dbReference>
<dbReference type="GeneID" id="14877119"/>
<reference evidence="4" key="1">
    <citation type="journal article" date="2011" name="Genome Res.">
        <title>Phylogeny-wide analysis of social amoeba genomes highlights ancient origins for complex intercellular communication.</title>
        <authorList>
            <person name="Heidel A.J."/>
            <person name="Lawal H.M."/>
            <person name="Felder M."/>
            <person name="Schilde C."/>
            <person name="Helps N.R."/>
            <person name="Tunggal B."/>
            <person name="Rivero F."/>
            <person name="John U."/>
            <person name="Schleicher M."/>
            <person name="Eichinger L."/>
            <person name="Platzer M."/>
            <person name="Noegel A.A."/>
            <person name="Schaap P."/>
            <person name="Gloeckner G."/>
        </authorList>
    </citation>
    <scope>NUCLEOTIDE SEQUENCE [LARGE SCALE GENOMIC DNA]</scope>
    <source>
        <strain evidence="4">SH3</strain>
    </source>
</reference>
<dbReference type="InterPro" id="IPR006816">
    <property type="entry name" value="ELMO_dom"/>
</dbReference>
<dbReference type="GO" id="GO:0048870">
    <property type="term" value="P:cell motility"/>
    <property type="evidence" value="ECO:0007669"/>
    <property type="project" value="TreeGrafter"/>
</dbReference>
<feature type="compositionally biased region" description="Polar residues" evidence="1">
    <location>
        <begin position="184"/>
        <end position="200"/>
    </location>
</feature>
<keyword evidence="4" id="KW-1185">Reference proteome</keyword>
<dbReference type="GO" id="GO:0007015">
    <property type="term" value="P:actin filament organization"/>
    <property type="evidence" value="ECO:0007669"/>
    <property type="project" value="TreeGrafter"/>
</dbReference>
<dbReference type="Proteomes" id="UP000007797">
    <property type="component" value="Unassembled WGS sequence"/>
</dbReference>
<feature type="compositionally biased region" description="Low complexity" evidence="1">
    <location>
        <begin position="787"/>
        <end position="813"/>
    </location>
</feature>
<feature type="region of interest" description="Disordered" evidence="1">
    <location>
        <begin position="382"/>
        <end position="416"/>
    </location>
</feature>
<feature type="region of interest" description="Disordered" evidence="1">
    <location>
        <begin position="135"/>
        <end position="249"/>
    </location>
</feature>
<feature type="compositionally biased region" description="Low complexity" evidence="1">
    <location>
        <begin position="145"/>
        <end position="169"/>
    </location>
</feature>
<feature type="compositionally biased region" description="Low complexity" evidence="1">
    <location>
        <begin position="382"/>
        <end position="401"/>
    </location>
</feature>
<dbReference type="InterPro" id="IPR050868">
    <property type="entry name" value="ELMO_domain-containing"/>
</dbReference>
<gene>
    <name evidence="3" type="primary">elmoA</name>
    <name evidence="3" type="ORF">DFA_03462</name>
</gene>
<dbReference type="Gene3D" id="6.10.10.90">
    <property type="match status" value="1"/>
</dbReference>
<feature type="domain" description="ELMO" evidence="2">
    <location>
        <begin position="516"/>
        <end position="673"/>
    </location>
</feature>
<proteinExistence type="predicted"/>
<dbReference type="Gene3D" id="1.25.10.10">
    <property type="entry name" value="Leucine-rich Repeat Variant"/>
    <property type="match status" value="1"/>
</dbReference>
<dbReference type="OMA" id="TMNASYM"/>
<dbReference type="EMBL" id="GL883006">
    <property type="protein sequence ID" value="EGG25214.1"/>
    <property type="molecule type" value="Genomic_DNA"/>
</dbReference>
<dbReference type="Pfam" id="PF04727">
    <property type="entry name" value="ELMO_CED12"/>
    <property type="match status" value="1"/>
</dbReference>
<dbReference type="OrthoDB" id="67155at2759"/>
<feature type="compositionally biased region" description="Basic and acidic residues" evidence="1">
    <location>
        <begin position="699"/>
        <end position="713"/>
    </location>
</feature>
<evidence type="ECO:0000313" key="3">
    <source>
        <dbReference type="EMBL" id="EGG25214.1"/>
    </source>
</evidence>
<evidence type="ECO:0000313" key="4">
    <source>
        <dbReference type="Proteomes" id="UP000007797"/>
    </source>
</evidence>
<dbReference type="PANTHER" id="PTHR12771">
    <property type="entry name" value="ENGULFMENT AND CELL MOTILITY"/>
    <property type="match status" value="1"/>
</dbReference>
<evidence type="ECO:0000256" key="1">
    <source>
        <dbReference type="SAM" id="MobiDB-lite"/>
    </source>
</evidence>
<dbReference type="KEGG" id="dfa:DFA_03462"/>
<feature type="compositionally biased region" description="Low complexity" evidence="1">
    <location>
        <begin position="201"/>
        <end position="236"/>
    </location>
</feature>
<dbReference type="GO" id="GO:0005886">
    <property type="term" value="C:plasma membrane"/>
    <property type="evidence" value="ECO:0007669"/>
    <property type="project" value="TreeGrafter"/>
</dbReference>
<feature type="region of interest" description="Disordered" evidence="1">
    <location>
        <begin position="694"/>
        <end position="713"/>
    </location>
</feature>
<organism evidence="3 4">
    <name type="scientific">Cavenderia fasciculata</name>
    <name type="common">Slime mold</name>
    <name type="synonym">Dictyostelium fasciculatum</name>
    <dbReference type="NCBI Taxonomy" id="261658"/>
    <lineage>
        <taxon>Eukaryota</taxon>
        <taxon>Amoebozoa</taxon>
        <taxon>Evosea</taxon>
        <taxon>Eumycetozoa</taxon>
        <taxon>Dictyostelia</taxon>
        <taxon>Acytosteliales</taxon>
        <taxon>Cavenderiaceae</taxon>
        <taxon>Cavenderia</taxon>
    </lineage>
</organism>
<name>F4PHN0_CACFS</name>
<evidence type="ECO:0000259" key="2">
    <source>
        <dbReference type="PROSITE" id="PS51335"/>
    </source>
</evidence>
<feature type="region of interest" description="Disordered" evidence="1">
    <location>
        <begin position="774"/>
        <end position="813"/>
    </location>
</feature>
<protein>
    <submittedName>
        <fullName evidence="3">Engulfment and cell motility ELM family protein</fullName>
    </submittedName>
</protein>
<dbReference type="SUPFAM" id="SSF48371">
    <property type="entry name" value="ARM repeat"/>
    <property type="match status" value="1"/>
</dbReference>
<accession>F4PHN0</accession>
<dbReference type="PROSITE" id="PS51335">
    <property type="entry name" value="ELMO"/>
    <property type="match status" value="1"/>
</dbReference>
<dbReference type="PANTHER" id="PTHR12771:SF56">
    <property type="entry name" value="CED-12"/>
    <property type="match status" value="1"/>
</dbReference>
<dbReference type="RefSeq" id="XP_004363065.1">
    <property type="nucleotide sequence ID" value="XM_004363008.1"/>
</dbReference>